<reference evidence="9 10" key="1">
    <citation type="journal article" date="2006" name="Proc. Natl. Acad. Sci. U.S.A.">
        <title>Molecular genetic anatomy of inter- and intraserotype variation in the human bacterial pathogen group A Streptococcus.</title>
        <authorList>
            <person name="Beres S.B."/>
            <person name="Richter E.W."/>
            <person name="Nagiec M.J."/>
            <person name="Sumby P."/>
            <person name="Porcella S.F."/>
            <person name="DeLeo F.R."/>
            <person name="Musser J.M."/>
        </authorList>
    </citation>
    <scope>NUCLEOTIDE SEQUENCE [LARGE SCALE GENOMIC DNA]</scope>
    <source>
        <strain evidence="9 10">MGAS9429</strain>
    </source>
</reference>
<dbReference type="InterPro" id="IPR035906">
    <property type="entry name" value="MetI-like_sf"/>
</dbReference>
<feature type="transmembrane region" description="Helical" evidence="7">
    <location>
        <begin position="289"/>
        <end position="311"/>
    </location>
</feature>
<dbReference type="SUPFAM" id="SSF161098">
    <property type="entry name" value="MetI-like"/>
    <property type="match status" value="1"/>
</dbReference>
<dbReference type="GO" id="GO:0055085">
    <property type="term" value="P:transmembrane transport"/>
    <property type="evidence" value="ECO:0007669"/>
    <property type="project" value="InterPro"/>
</dbReference>
<keyword evidence="2 7" id="KW-0813">Transport</keyword>
<dbReference type="GO" id="GO:0005886">
    <property type="term" value="C:plasma membrane"/>
    <property type="evidence" value="ECO:0007669"/>
    <property type="project" value="UniProtKB-SubCell"/>
</dbReference>
<keyword evidence="4 7" id="KW-0812">Transmembrane</keyword>
<dbReference type="AlphaFoldDB" id="Q1JNF9"/>
<dbReference type="EMBL" id="CP000259">
    <property type="protein sequence ID" value="ABF31440.1"/>
    <property type="molecule type" value="Genomic_DNA"/>
</dbReference>
<evidence type="ECO:0000256" key="3">
    <source>
        <dbReference type="ARBA" id="ARBA00022475"/>
    </source>
</evidence>
<dbReference type="PANTHER" id="PTHR30465">
    <property type="entry name" value="INNER MEMBRANE ABC TRANSPORTER"/>
    <property type="match status" value="1"/>
</dbReference>
<keyword evidence="3" id="KW-1003">Cell membrane</keyword>
<evidence type="ECO:0000313" key="9">
    <source>
        <dbReference type="EMBL" id="ABF31440.1"/>
    </source>
</evidence>
<dbReference type="PANTHER" id="PTHR30465:SF0">
    <property type="entry name" value="OLIGOPEPTIDE TRANSPORT SYSTEM PERMEASE PROTEIN APPB"/>
    <property type="match status" value="1"/>
</dbReference>
<feature type="transmembrane region" description="Helical" evidence="7">
    <location>
        <begin position="323"/>
        <end position="345"/>
    </location>
</feature>
<keyword evidence="5 7" id="KW-1133">Transmembrane helix</keyword>
<dbReference type="PROSITE" id="PS50928">
    <property type="entry name" value="ABC_TM1"/>
    <property type="match status" value="1"/>
</dbReference>
<feature type="transmembrane region" description="Helical" evidence="7">
    <location>
        <begin position="365"/>
        <end position="384"/>
    </location>
</feature>
<evidence type="ECO:0000313" key="10">
    <source>
        <dbReference type="Proteomes" id="UP000002433"/>
    </source>
</evidence>
<dbReference type="HOGENOM" id="CLU_041794_0_0_9"/>
<feature type="transmembrane region" description="Helical" evidence="7">
    <location>
        <begin position="465"/>
        <end position="491"/>
    </location>
</feature>
<name>Q1JNF9_STRPC</name>
<dbReference type="InterPro" id="IPR000515">
    <property type="entry name" value="MetI-like"/>
</dbReference>
<protein>
    <submittedName>
        <fullName evidence="9">Oligopeptide transport system permease protein</fullName>
    </submittedName>
</protein>
<evidence type="ECO:0000256" key="2">
    <source>
        <dbReference type="ARBA" id="ARBA00022448"/>
    </source>
</evidence>
<dbReference type="Gene3D" id="1.10.3720.10">
    <property type="entry name" value="MetI-like"/>
    <property type="match status" value="1"/>
</dbReference>
<dbReference type="Proteomes" id="UP000002433">
    <property type="component" value="Chromosome"/>
</dbReference>
<feature type="domain" description="ABC transmembrane type-1" evidence="8">
    <location>
        <begin position="285"/>
        <end position="484"/>
    </location>
</feature>
<dbReference type="Pfam" id="PF00528">
    <property type="entry name" value="BPD_transp_1"/>
    <property type="match status" value="1"/>
</dbReference>
<accession>Q1JNF9</accession>
<evidence type="ECO:0000259" key="8">
    <source>
        <dbReference type="PROSITE" id="PS50928"/>
    </source>
</evidence>
<keyword evidence="6 7" id="KW-0472">Membrane</keyword>
<dbReference type="KEGG" id="spk:MGAS9429_Spy0252"/>
<evidence type="ECO:0000256" key="7">
    <source>
        <dbReference type="RuleBase" id="RU363032"/>
    </source>
</evidence>
<proteinExistence type="inferred from homology"/>
<evidence type="ECO:0000256" key="5">
    <source>
        <dbReference type="ARBA" id="ARBA00022989"/>
    </source>
</evidence>
<comment type="subcellular location">
    <subcellularLocation>
        <location evidence="1 7">Cell membrane</location>
        <topology evidence="1 7">Multi-pass membrane protein</topology>
    </subcellularLocation>
</comment>
<sequence length="504" mass="56650">MRITMKKYILNRIMRSLVSVVLVTALTYTIVYTLVPTSLIFKQDPNYNKMTTTPDKKVAYENLTFQRMGYVNYFSSKELKDNASKVDSSVTTEATSANKAIYKKYIDSLGNGWQLKRFPTSKQFYAIRNIPIYERVWNFFSNLVVIDHPWKIQDKDNPKLARYIRLEKDKSVGWSLVGSGTKHKYLLYTNGKFPYLHQNFVTLNLGTSYPTYSNIPVLQVISQGQGRTALQDVTFPSGVTKKSSVDIYSRSYKNPKSLDDITKVNYGKGDSYTKTINNYVDPSMIHNSFVIGFFGVMFSYIVGLPLGLFMARFKNTYFDRFSTATMTFMLALPSIAVIYVVRFLGGMVGLPDSFPMLGASDPKSYILPALILGILNIPTTVIWFRRYLVDLQASDWVRFARSKGLSESEIYRGHLFKNAMVPIVSGVPASIILAIGGATLTETVFAFPGMGKMLIDSIKSANNSMIVGLTFIFTVLSIVSLLLGDIVMTLVDPRIKLSTKKGGK</sequence>
<evidence type="ECO:0000256" key="4">
    <source>
        <dbReference type="ARBA" id="ARBA00022692"/>
    </source>
</evidence>
<evidence type="ECO:0000256" key="6">
    <source>
        <dbReference type="ARBA" id="ARBA00023136"/>
    </source>
</evidence>
<organism evidence="9 10">
    <name type="scientific">Streptococcus pyogenes serotype M12 (strain MGAS9429)</name>
    <dbReference type="NCBI Taxonomy" id="370551"/>
    <lineage>
        <taxon>Bacteria</taxon>
        <taxon>Bacillati</taxon>
        <taxon>Bacillota</taxon>
        <taxon>Bacilli</taxon>
        <taxon>Lactobacillales</taxon>
        <taxon>Streptococcaceae</taxon>
        <taxon>Streptococcus</taxon>
    </lineage>
</organism>
<dbReference type="CDD" id="cd06261">
    <property type="entry name" value="TM_PBP2"/>
    <property type="match status" value="1"/>
</dbReference>
<gene>
    <name evidence="9" type="primary">oppB</name>
    <name evidence="9" type="ordered locus">MGAS9429_Spy0252</name>
</gene>
<comment type="similarity">
    <text evidence="7">Belongs to the binding-protein-dependent transport system permease family.</text>
</comment>
<evidence type="ECO:0000256" key="1">
    <source>
        <dbReference type="ARBA" id="ARBA00004651"/>
    </source>
</evidence>
<feature type="transmembrane region" description="Helical" evidence="7">
    <location>
        <begin position="419"/>
        <end position="445"/>
    </location>
</feature>